<comment type="caution">
    <text evidence="2">The sequence shown here is derived from an EMBL/GenBank/DDBJ whole genome shotgun (WGS) entry which is preliminary data.</text>
</comment>
<feature type="domain" description="LysM" evidence="1">
    <location>
        <begin position="46"/>
        <end position="95"/>
    </location>
</feature>
<dbReference type="Gene3D" id="3.10.350.10">
    <property type="entry name" value="LysM domain"/>
    <property type="match status" value="1"/>
</dbReference>
<dbReference type="SMART" id="SM00257">
    <property type="entry name" value="LysM"/>
    <property type="match status" value="1"/>
</dbReference>
<dbReference type="EMBL" id="JBFNFH010000003">
    <property type="protein sequence ID" value="MFM1524527.1"/>
    <property type="molecule type" value="Genomic_DNA"/>
</dbReference>
<sequence length="97" mass="11447">MKYKIKNRKKFNRFLVLLFMVTVLFTYMFTLLNTQVIVEGKAFSQKSIIVKNGDTLWNIAKNLNYDKDVRETIYEIKELNKLSNSNIHPGTKLFIPN</sequence>
<dbReference type="Proteomes" id="UP001629536">
    <property type="component" value="Unassembled WGS sequence"/>
</dbReference>
<protein>
    <submittedName>
        <fullName evidence="2">LysM peptidoglycan-binding domain-containing protein</fullName>
    </submittedName>
</protein>
<gene>
    <name evidence="2" type="ORF">ABGF40_02460</name>
</gene>
<dbReference type="Pfam" id="PF01476">
    <property type="entry name" value="LysM"/>
    <property type="match status" value="1"/>
</dbReference>
<evidence type="ECO:0000313" key="2">
    <source>
        <dbReference type="EMBL" id="MFM1524527.1"/>
    </source>
</evidence>
<dbReference type="SUPFAM" id="SSF54106">
    <property type="entry name" value="LysM domain"/>
    <property type="match status" value="1"/>
</dbReference>
<reference evidence="2 3" key="1">
    <citation type="journal article" date="2024" name="Front. Microbiol.">
        <title>Pangenomic and biochemical analyses of Helcococcus ovis reveal widespread tetracycline resistance and a novel bacterial species, Helcococcus bovis.</title>
        <authorList>
            <person name="Cunha F."/>
            <person name="Zhai Y."/>
            <person name="Casaro S."/>
            <person name="Jones K.L."/>
            <person name="Hernandez M."/>
            <person name="Bisinotto R.S."/>
            <person name="Kariyawasam S."/>
            <person name="Brown M.B."/>
            <person name="Phillips A."/>
            <person name="Jeong K.C."/>
            <person name="Galvao K.N."/>
        </authorList>
    </citation>
    <scope>NUCLEOTIDE SEQUENCE [LARGE SCALE GENOMIC DNA]</scope>
    <source>
        <strain evidence="2 3">KG197</strain>
    </source>
</reference>
<dbReference type="CDD" id="cd00118">
    <property type="entry name" value="LysM"/>
    <property type="match status" value="1"/>
</dbReference>
<name>A0ABW9F4Z9_9FIRM</name>
<accession>A0ABW9F4Z9</accession>
<dbReference type="InterPro" id="IPR036779">
    <property type="entry name" value="LysM_dom_sf"/>
</dbReference>
<dbReference type="PROSITE" id="PS51782">
    <property type="entry name" value="LYSM"/>
    <property type="match status" value="1"/>
</dbReference>
<organism evidence="2 3">
    <name type="scientific">Helcococcus bovis</name>
    <dbReference type="NCBI Taxonomy" id="3153252"/>
    <lineage>
        <taxon>Bacteria</taxon>
        <taxon>Bacillati</taxon>
        <taxon>Bacillota</taxon>
        <taxon>Tissierellia</taxon>
        <taxon>Tissierellales</taxon>
        <taxon>Peptoniphilaceae</taxon>
        <taxon>Helcococcus</taxon>
    </lineage>
</organism>
<dbReference type="RefSeq" id="WP_408105757.1">
    <property type="nucleotide sequence ID" value="NZ_JBFNFH010000003.1"/>
</dbReference>
<evidence type="ECO:0000313" key="3">
    <source>
        <dbReference type="Proteomes" id="UP001629536"/>
    </source>
</evidence>
<evidence type="ECO:0000259" key="1">
    <source>
        <dbReference type="PROSITE" id="PS51782"/>
    </source>
</evidence>
<dbReference type="InterPro" id="IPR018392">
    <property type="entry name" value="LysM"/>
</dbReference>
<keyword evidence="3" id="KW-1185">Reference proteome</keyword>
<proteinExistence type="predicted"/>